<evidence type="ECO:0000256" key="5">
    <source>
        <dbReference type="ARBA" id="ARBA00023136"/>
    </source>
</evidence>
<organism evidence="8 9">
    <name type="scientific">Paenibacillus filicis</name>
    <dbReference type="NCBI Taxonomy" id="669464"/>
    <lineage>
        <taxon>Bacteria</taxon>
        <taxon>Bacillati</taxon>
        <taxon>Bacillota</taxon>
        <taxon>Bacilli</taxon>
        <taxon>Bacillales</taxon>
        <taxon>Paenibacillaceae</taxon>
        <taxon>Paenibacillus</taxon>
    </lineage>
</organism>
<feature type="region of interest" description="Disordered" evidence="6">
    <location>
        <begin position="243"/>
        <end position="263"/>
    </location>
</feature>
<feature type="transmembrane region" description="Helical" evidence="7">
    <location>
        <begin position="536"/>
        <end position="556"/>
    </location>
</feature>
<dbReference type="EMBL" id="JBBPCC010000030">
    <property type="protein sequence ID" value="MEK8132456.1"/>
    <property type="molecule type" value="Genomic_DNA"/>
</dbReference>
<keyword evidence="4 7" id="KW-1133">Transmembrane helix</keyword>
<evidence type="ECO:0000313" key="8">
    <source>
        <dbReference type="EMBL" id="MEK8132456.1"/>
    </source>
</evidence>
<dbReference type="PANTHER" id="PTHR30250">
    <property type="entry name" value="PST FAMILY PREDICTED COLANIC ACID TRANSPORTER"/>
    <property type="match status" value="1"/>
</dbReference>
<feature type="transmembrane region" description="Helical" evidence="7">
    <location>
        <begin position="464"/>
        <end position="485"/>
    </location>
</feature>
<keyword evidence="5 7" id="KW-0472">Membrane</keyword>
<protein>
    <submittedName>
        <fullName evidence="8">Polysaccharide biosynthesis protein</fullName>
    </submittedName>
</protein>
<feature type="transmembrane region" description="Helical" evidence="7">
    <location>
        <begin position="497"/>
        <end position="516"/>
    </location>
</feature>
<feature type="transmembrane region" description="Helical" evidence="7">
    <location>
        <begin position="440"/>
        <end position="458"/>
    </location>
</feature>
<feature type="transmembrane region" description="Helical" evidence="7">
    <location>
        <begin position="90"/>
        <end position="114"/>
    </location>
</feature>
<feature type="transmembrane region" description="Helical" evidence="7">
    <location>
        <begin position="367"/>
        <end position="386"/>
    </location>
</feature>
<dbReference type="InterPro" id="IPR050833">
    <property type="entry name" value="Poly_Biosynth_Transport"/>
</dbReference>
<comment type="subcellular location">
    <subcellularLocation>
        <location evidence="1">Cell membrane</location>
        <topology evidence="1">Multi-pass membrane protein</topology>
    </subcellularLocation>
</comment>
<keyword evidence="2" id="KW-1003">Cell membrane</keyword>
<feature type="transmembrane region" description="Helical" evidence="7">
    <location>
        <begin position="126"/>
        <end position="146"/>
    </location>
</feature>
<dbReference type="Pfam" id="PF01943">
    <property type="entry name" value="Polysacc_synt"/>
    <property type="match status" value="1"/>
</dbReference>
<evidence type="ECO:0000256" key="4">
    <source>
        <dbReference type="ARBA" id="ARBA00022989"/>
    </source>
</evidence>
<dbReference type="InterPro" id="IPR024923">
    <property type="entry name" value="PG_synth_SpoVB"/>
</dbReference>
<feature type="transmembrane region" description="Helical" evidence="7">
    <location>
        <begin position="406"/>
        <end position="433"/>
    </location>
</feature>
<feature type="transmembrane region" description="Helical" evidence="7">
    <location>
        <begin position="184"/>
        <end position="209"/>
    </location>
</feature>
<dbReference type="InterPro" id="IPR002797">
    <property type="entry name" value="Polysacc_synth"/>
</dbReference>
<name>A0ABU9DUA6_9BACL</name>
<keyword evidence="9" id="KW-1185">Reference proteome</keyword>
<gene>
    <name evidence="8" type="ORF">WMW72_31630</name>
</gene>
<evidence type="ECO:0000313" key="9">
    <source>
        <dbReference type="Proteomes" id="UP001469365"/>
    </source>
</evidence>
<keyword evidence="3 7" id="KW-0812">Transmembrane</keyword>
<comment type="caution">
    <text evidence="8">The sequence shown here is derived from an EMBL/GenBank/DDBJ whole genome shotgun (WGS) entry which is preliminary data.</text>
</comment>
<evidence type="ECO:0000256" key="1">
    <source>
        <dbReference type="ARBA" id="ARBA00004651"/>
    </source>
</evidence>
<feature type="transmembrane region" description="Helical" evidence="7">
    <location>
        <begin position="277"/>
        <end position="297"/>
    </location>
</feature>
<reference evidence="8 9" key="1">
    <citation type="submission" date="2024-04" db="EMBL/GenBank/DDBJ databases">
        <title>draft genome sequnece of Paenibacillus filicis.</title>
        <authorList>
            <person name="Kim D.-U."/>
        </authorList>
    </citation>
    <scope>NUCLEOTIDE SEQUENCE [LARGE SCALE GENOMIC DNA]</scope>
    <source>
        <strain evidence="8 9">KACC14197</strain>
    </source>
</reference>
<evidence type="ECO:0000256" key="3">
    <source>
        <dbReference type="ARBA" id="ARBA00022692"/>
    </source>
</evidence>
<dbReference type="CDD" id="cd13124">
    <property type="entry name" value="MATE_SpoVB_like"/>
    <property type="match status" value="1"/>
</dbReference>
<accession>A0ABU9DUA6</accession>
<sequence>MSKDSKDSLVKGTLILTLAALVARALGVVQRIPLVYLLGDIGMAAYGIAFNLYSVLLVVATAGIPSALSKMISERTALGKHEEADRIYRAALLFAVIAGVIMTVIMYVGAPYFASGILNPQATLPIQAIAPALLLFPLIAIMRGYFQGRRMMMPNGISQIIEQIFRVATSVALAYLLLSHSLDAAVAGASFGGVMGSIAAAAVMLYYALRLKRRDRSERRPQPGDAVPGTSGTEAAVVAGPEAAEGTPPVSLPGKQDSASASKPSAPLRFREIYAQLFKLSVPIVIFSMTVTLIYTIDSSIVTLLLKEQVGEHTARELLGILTGRAQSLAGIPIILAIALSQSIVPIISGAYSQNDLKQVSAQTSKVLQLSILSGLPMVLLIALGARSLNGFVFGNSAASVVVDTYAGPIIAALTVSAIFQIVMQTSGAVLMGMGRMKPLVLGVVVGIGAKLLLSFVLAPVWGIYGIIAATAFCFILMTVINLGVLRRSISFSIFGIRRWAGLIVSTVVVSAVGIALDAAVRTYVQPFVSLRANDFVQAVIVCGVVGVLYTVLLFASRVMTLQDLNSLPGPLRRLLRPVLSRMPGSKK</sequence>
<feature type="transmembrane region" description="Helical" evidence="7">
    <location>
        <begin position="43"/>
        <end position="69"/>
    </location>
</feature>
<dbReference type="PIRSF" id="PIRSF038958">
    <property type="entry name" value="PG_synth_SpoVB"/>
    <property type="match status" value="1"/>
</dbReference>
<dbReference type="RefSeq" id="WP_341419589.1">
    <property type="nucleotide sequence ID" value="NZ_JBBPCC010000030.1"/>
</dbReference>
<proteinExistence type="predicted"/>
<feature type="transmembrane region" description="Helical" evidence="7">
    <location>
        <begin position="158"/>
        <end position="178"/>
    </location>
</feature>
<evidence type="ECO:0000256" key="7">
    <source>
        <dbReference type="SAM" id="Phobius"/>
    </source>
</evidence>
<evidence type="ECO:0000256" key="6">
    <source>
        <dbReference type="SAM" id="MobiDB-lite"/>
    </source>
</evidence>
<feature type="transmembrane region" description="Helical" evidence="7">
    <location>
        <begin position="328"/>
        <end position="347"/>
    </location>
</feature>
<dbReference type="PANTHER" id="PTHR30250:SF21">
    <property type="entry name" value="LIPID II FLIPPASE MURJ"/>
    <property type="match status" value="1"/>
</dbReference>
<dbReference type="Proteomes" id="UP001469365">
    <property type="component" value="Unassembled WGS sequence"/>
</dbReference>
<evidence type="ECO:0000256" key="2">
    <source>
        <dbReference type="ARBA" id="ARBA00022475"/>
    </source>
</evidence>